<evidence type="ECO:0000313" key="3">
    <source>
        <dbReference type="EMBL" id="GII56230.1"/>
    </source>
</evidence>
<dbReference type="InterPro" id="IPR051267">
    <property type="entry name" value="STEAP_metalloreductase"/>
</dbReference>
<keyword evidence="4" id="KW-1185">Reference proteome</keyword>
<dbReference type="GO" id="GO:0016491">
    <property type="term" value="F:oxidoreductase activity"/>
    <property type="evidence" value="ECO:0007669"/>
    <property type="project" value="UniProtKB-KW"/>
</dbReference>
<proteinExistence type="predicted"/>
<sequence>MTTIGFIGSGNIGGTVARLSVAAGYDVVLSNSRGPETLRELVDELGPKARAGTSAEAAAAGDLVVVSIPLRAYLEVPVEPLAGKVVLDTNNYYAQRDGRFPDLDDASTTSSELLQQHLPTSKVVKVFNNIYFQHLRTLARPAGAADRSALAIAGDDAGAKSEATAFLDAIGYDAVDAGALADGWRFQPGTPVYGNAYAGGAENFYEVPGVPTDAETIRAGLNAAQR</sequence>
<dbReference type="PANTHER" id="PTHR14239">
    <property type="entry name" value="DUDULIN-RELATED"/>
    <property type="match status" value="1"/>
</dbReference>
<evidence type="ECO:0000313" key="4">
    <source>
        <dbReference type="Proteomes" id="UP000605992"/>
    </source>
</evidence>
<dbReference type="Pfam" id="PF03807">
    <property type="entry name" value="F420_oxidored"/>
    <property type="match status" value="1"/>
</dbReference>
<keyword evidence="1" id="KW-0560">Oxidoreductase</keyword>
<evidence type="ECO:0000259" key="2">
    <source>
        <dbReference type="Pfam" id="PF03807"/>
    </source>
</evidence>
<gene>
    <name evidence="3" type="ORF">Pth03_46190</name>
</gene>
<dbReference type="EMBL" id="BOOR01000034">
    <property type="protein sequence ID" value="GII56230.1"/>
    <property type="molecule type" value="Genomic_DNA"/>
</dbReference>
<accession>A0A8J3V523</accession>
<reference evidence="3" key="1">
    <citation type="submission" date="2021-01" db="EMBL/GenBank/DDBJ databases">
        <title>Whole genome shotgun sequence of Planotetraspora thailandica NBRC 104271.</title>
        <authorList>
            <person name="Komaki H."/>
            <person name="Tamura T."/>
        </authorList>
    </citation>
    <scope>NUCLEOTIDE SEQUENCE</scope>
    <source>
        <strain evidence="3">NBRC 104271</strain>
    </source>
</reference>
<protein>
    <submittedName>
        <fullName evidence="3">NADP oxidoreductase</fullName>
    </submittedName>
</protein>
<dbReference type="Proteomes" id="UP000605992">
    <property type="component" value="Unassembled WGS sequence"/>
</dbReference>
<comment type="caution">
    <text evidence="3">The sequence shown here is derived from an EMBL/GenBank/DDBJ whole genome shotgun (WGS) entry which is preliminary data.</text>
</comment>
<feature type="domain" description="Pyrroline-5-carboxylate reductase catalytic N-terminal" evidence="2">
    <location>
        <begin position="3"/>
        <end position="92"/>
    </location>
</feature>
<dbReference type="AlphaFoldDB" id="A0A8J3V523"/>
<evidence type="ECO:0000256" key="1">
    <source>
        <dbReference type="ARBA" id="ARBA00023002"/>
    </source>
</evidence>
<dbReference type="InterPro" id="IPR028939">
    <property type="entry name" value="P5C_Rdtase_cat_N"/>
</dbReference>
<dbReference type="SUPFAM" id="SSF51735">
    <property type="entry name" value="NAD(P)-binding Rossmann-fold domains"/>
    <property type="match status" value="1"/>
</dbReference>
<dbReference type="Gene3D" id="3.40.50.720">
    <property type="entry name" value="NAD(P)-binding Rossmann-like Domain"/>
    <property type="match status" value="1"/>
</dbReference>
<name>A0A8J3V523_9ACTN</name>
<dbReference type="InterPro" id="IPR036291">
    <property type="entry name" value="NAD(P)-bd_dom_sf"/>
</dbReference>
<dbReference type="PANTHER" id="PTHR14239:SF10">
    <property type="entry name" value="REDUCTASE"/>
    <property type="match status" value="1"/>
</dbReference>
<dbReference type="RefSeq" id="WP_203946383.1">
    <property type="nucleotide sequence ID" value="NZ_BOOR01000034.1"/>
</dbReference>
<organism evidence="3 4">
    <name type="scientific">Planotetraspora thailandica</name>
    <dbReference type="NCBI Taxonomy" id="487172"/>
    <lineage>
        <taxon>Bacteria</taxon>
        <taxon>Bacillati</taxon>
        <taxon>Actinomycetota</taxon>
        <taxon>Actinomycetes</taxon>
        <taxon>Streptosporangiales</taxon>
        <taxon>Streptosporangiaceae</taxon>
        <taxon>Planotetraspora</taxon>
    </lineage>
</organism>